<sequence>MGRNGPELTAVRANSSPPLTVRSQEMPGTRDLLSDSSTGAAVQRRIRELSPPVWSGTLKRNIYLPFARVFPGEPRSHLASGTKACYVNPSLAFLVALAASTGTSGVCLFTLPISKMSTIMPYRFLHVLVSA</sequence>
<comment type="caution">
    <text evidence="3">The sequence shown here is derived from an EMBL/GenBank/DDBJ whole genome shotgun (WGS) entry which is preliminary data.</text>
</comment>
<reference evidence="3" key="1">
    <citation type="journal article" date="2023" name="G3 (Bethesda)">
        <title>A reference genome for the long-term kleptoplast-retaining sea slug Elysia crispata morphotype clarki.</title>
        <authorList>
            <person name="Eastman K.E."/>
            <person name="Pendleton A.L."/>
            <person name="Shaikh M.A."/>
            <person name="Suttiyut T."/>
            <person name="Ogas R."/>
            <person name="Tomko P."/>
            <person name="Gavelis G."/>
            <person name="Widhalm J.R."/>
            <person name="Wisecaver J.H."/>
        </authorList>
    </citation>
    <scope>NUCLEOTIDE SEQUENCE</scope>
    <source>
        <strain evidence="3">ECLA1</strain>
    </source>
</reference>
<proteinExistence type="predicted"/>
<keyword evidence="2" id="KW-0472">Membrane</keyword>
<dbReference type="EMBL" id="JAWDGP010003357">
    <property type="protein sequence ID" value="KAK3775070.1"/>
    <property type="molecule type" value="Genomic_DNA"/>
</dbReference>
<dbReference type="AlphaFoldDB" id="A0AAE0ZT33"/>
<evidence type="ECO:0000256" key="1">
    <source>
        <dbReference type="SAM" id="MobiDB-lite"/>
    </source>
</evidence>
<keyword evidence="2" id="KW-0812">Transmembrane</keyword>
<organism evidence="3 4">
    <name type="scientific">Elysia crispata</name>
    <name type="common">lettuce slug</name>
    <dbReference type="NCBI Taxonomy" id="231223"/>
    <lineage>
        <taxon>Eukaryota</taxon>
        <taxon>Metazoa</taxon>
        <taxon>Spiralia</taxon>
        <taxon>Lophotrochozoa</taxon>
        <taxon>Mollusca</taxon>
        <taxon>Gastropoda</taxon>
        <taxon>Heterobranchia</taxon>
        <taxon>Euthyneura</taxon>
        <taxon>Panpulmonata</taxon>
        <taxon>Sacoglossa</taxon>
        <taxon>Placobranchoidea</taxon>
        <taxon>Plakobranchidae</taxon>
        <taxon>Elysia</taxon>
    </lineage>
</organism>
<feature type="region of interest" description="Disordered" evidence="1">
    <location>
        <begin position="1"/>
        <end position="39"/>
    </location>
</feature>
<gene>
    <name evidence="3" type="ORF">RRG08_048280</name>
</gene>
<evidence type="ECO:0000256" key="2">
    <source>
        <dbReference type="SAM" id="Phobius"/>
    </source>
</evidence>
<feature type="compositionally biased region" description="Polar residues" evidence="1">
    <location>
        <begin position="12"/>
        <end position="23"/>
    </location>
</feature>
<protein>
    <submittedName>
        <fullName evidence="3">Uncharacterized protein</fullName>
    </submittedName>
</protein>
<feature type="transmembrane region" description="Helical" evidence="2">
    <location>
        <begin position="91"/>
        <end position="113"/>
    </location>
</feature>
<keyword evidence="4" id="KW-1185">Reference proteome</keyword>
<accession>A0AAE0ZT33</accession>
<keyword evidence="2" id="KW-1133">Transmembrane helix</keyword>
<evidence type="ECO:0000313" key="3">
    <source>
        <dbReference type="EMBL" id="KAK3775070.1"/>
    </source>
</evidence>
<evidence type="ECO:0000313" key="4">
    <source>
        <dbReference type="Proteomes" id="UP001283361"/>
    </source>
</evidence>
<name>A0AAE0ZT33_9GAST</name>
<dbReference type="Proteomes" id="UP001283361">
    <property type="component" value="Unassembled WGS sequence"/>
</dbReference>